<reference evidence="15 16" key="1">
    <citation type="journal article" date="2016" name="Sci. Rep.">
        <title>The genome sequence of the outbreeding globe artichoke constructed de novo incorporating a phase-aware low-pass sequencing strategy of F1 progeny.</title>
        <authorList>
            <person name="Scaglione D."/>
            <person name="Reyes-Chin-Wo S."/>
            <person name="Acquadro A."/>
            <person name="Froenicke L."/>
            <person name="Portis E."/>
            <person name="Beitel C."/>
            <person name="Tirone M."/>
            <person name="Mauro R."/>
            <person name="Lo Monaco A."/>
            <person name="Mauromicale G."/>
            <person name="Faccioli P."/>
            <person name="Cattivelli L."/>
            <person name="Rieseberg L."/>
            <person name="Michelmore R."/>
            <person name="Lanteri S."/>
        </authorList>
    </citation>
    <scope>NUCLEOTIDE SEQUENCE [LARGE SCALE GENOMIC DNA]</scope>
    <source>
        <strain evidence="15">2C</strain>
    </source>
</reference>
<comment type="subunit">
    <text evidence="11">Interacts with ALY2 and MOS11.</text>
</comment>
<evidence type="ECO:0000256" key="8">
    <source>
        <dbReference type="ARBA" id="ARBA00023242"/>
    </source>
</evidence>
<comment type="caution">
    <text evidence="15">The sequence shown here is derived from an EMBL/GenBank/DDBJ whole genome shotgun (WGS) entry which is preliminary data.</text>
</comment>
<accession>A0A103XZP9</accession>
<evidence type="ECO:0000256" key="10">
    <source>
        <dbReference type="ARBA" id="ARBA00059197"/>
    </source>
</evidence>
<keyword evidence="4" id="KW-0378">Hydrolase</keyword>
<dbReference type="PROSITE" id="PS51192">
    <property type="entry name" value="HELICASE_ATP_BIND_1"/>
    <property type="match status" value="1"/>
</dbReference>
<evidence type="ECO:0000313" key="15">
    <source>
        <dbReference type="EMBL" id="KVH99826.1"/>
    </source>
</evidence>
<dbReference type="EMBL" id="LEKV01003413">
    <property type="protein sequence ID" value="KVH99826.1"/>
    <property type="molecule type" value="Genomic_DNA"/>
</dbReference>
<evidence type="ECO:0000256" key="6">
    <source>
        <dbReference type="ARBA" id="ARBA00022840"/>
    </source>
</evidence>
<dbReference type="SMART" id="SM00487">
    <property type="entry name" value="DEXDc"/>
    <property type="match status" value="1"/>
</dbReference>
<dbReference type="SMART" id="SM00490">
    <property type="entry name" value="HELICc"/>
    <property type="match status" value="1"/>
</dbReference>
<dbReference type="EC" id="3.6.4.13" evidence="2"/>
<evidence type="ECO:0000256" key="11">
    <source>
        <dbReference type="ARBA" id="ARBA00065936"/>
    </source>
</evidence>
<dbReference type="InterPro" id="IPR011545">
    <property type="entry name" value="DEAD/DEAH_box_helicase_dom"/>
</dbReference>
<dbReference type="OMA" id="EHETTQE"/>
<dbReference type="Gramene" id="KVH99826">
    <property type="protein sequence ID" value="KVH99826"/>
    <property type="gene ID" value="Ccrd_021964"/>
</dbReference>
<evidence type="ECO:0000256" key="3">
    <source>
        <dbReference type="ARBA" id="ARBA00022741"/>
    </source>
</evidence>
<evidence type="ECO:0000256" key="5">
    <source>
        <dbReference type="ARBA" id="ARBA00022806"/>
    </source>
</evidence>
<gene>
    <name evidence="15" type="ORF">Ccrd_021964</name>
</gene>
<feature type="domain" description="Helicase C-terminal" evidence="14">
    <location>
        <begin position="318"/>
        <end position="441"/>
    </location>
</feature>
<evidence type="ECO:0000259" key="14">
    <source>
        <dbReference type="PROSITE" id="PS51194"/>
    </source>
</evidence>
<organism evidence="15 16">
    <name type="scientific">Cynara cardunculus var. scolymus</name>
    <name type="common">Globe artichoke</name>
    <name type="synonym">Cynara scolymus</name>
    <dbReference type="NCBI Taxonomy" id="59895"/>
    <lineage>
        <taxon>Eukaryota</taxon>
        <taxon>Viridiplantae</taxon>
        <taxon>Streptophyta</taxon>
        <taxon>Embryophyta</taxon>
        <taxon>Tracheophyta</taxon>
        <taxon>Spermatophyta</taxon>
        <taxon>Magnoliopsida</taxon>
        <taxon>eudicotyledons</taxon>
        <taxon>Gunneridae</taxon>
        <taxon>Pentapetalae</taxon>
        <taxon>asterids</taxon>
        <taxon>campanulids</taxon>
        <taxon>Asterales</taxon>
        <taxon>Asteraceae</taxon>
        <taxon>Carduoideae</taxon>
        <taxon>Cardueae</taxon>
        <taxon>Carduinae</taxon>
        <taxon>Cynara</taxon>
    </lineage>
</organism>
<evidence type="ECO:0000256" key="2">
    <source>
        <dbReference type="ARBA" id="ARBA00012552"/>
    </source>
</evidence>
<dbReference type="CDD" id="cd18787">
    <property type="entry name" value="SF2_C_DEAD"/>
    <property type="match status" value="1"/>
</dbReference>
<keyword evidence="8" id="KW-0539">Nucleus</keyword>
<dbReference type="CDD" id="cd17950">
    <property type="entry name" value="DEADc_DDX39"/>
    <property type="match status" value="1"/>
</dbReference>
<dbReference type="FunFam" id="3.40.50.300:FF:000168">
    <property type="entry name" value="DEAD-box ATP-dependent RNA helicase 56-like"/>
    <property type="match status" value="1"/>
</dbReference>
<dbReference type="InterPro" id="IPR014001">
    <property type="entry name" value="Helicase_ATP-bd"/>
</dbReference>
<protein>
    <recommendedName>
        <fullName evidence="2">RNA helicase</fullName>
        <ecNumber evidence="2">3.6.4.13</ecNumber>
    </recommendedName>
</protein>
<feature type="region of interest" description="Disordered" evidence="12">
    <location>
        <begin position="1"/>
        <end position="30"/>
    </location>
</feature>
<dbReference type="FunFam" id="3.40.50.300:FF:000111">
    <property type="entry name" value="DEAD-box ATP-dependent RNA helicase"/>
    <property type="match status" value="1"/>
</dbReference>
<evidence type="ECO:0000256" key="9">
    <source>
        <dbReference type="ARBA" id="ARBA00038213"/>
    </source>
</evidence>
<feature type="domain" description="Helicase ATP-binding" evidence="13">
    <location>
        <begin position="117"/>
        <end position="290"/>
    </location>
</feature>
<dbReference type="SUPFAM" id="SSF52540">
    <property type="entry name" value="P-loop containing nucleoside triphosphate hydrolases"/>
    <property type="match status" value="1"/>
</dbReference>
<dbReference type="Proteomes" id="UP000243975">
    <property type="component" value="Unassembled WGS sequence"/>
</dbReference>
<dbReference type="InterPro" id="IPR001650">
    <property type="entry name" value="Helicase_C-like"/>
</dbReference>
<dbReference type="Pfam" id="PF00271">
    <property type="entry name" value="Helicase_C"/>
    <property type="match status" value="1"/>
</dbReference>
<dbReference type="GO" id="GO:0003724">
    <property type="term" value="F:RNA helicase activity"/>
    <property type="evidence" value="ECO:0007669"/>
    <property type="project" value="UniProtKB-EC"/>
</dbReference>
<comment type="subcellular location">
    <subcellularLocation>
        <location evidence="1">Nucleus</location>
    </subcellularLocation>
</comment>
<dbReference type="GO" id="GO:0005524">
    <property type="term" value="F:ATP binding"/>
    <property type="evidence" value="ECO:0007669"/>
    <property type="project" value="UniProtKB-KW"/>
</dbReference>
<dbReference type="PANTHER" id="PTHR47958">
    <property type="entry name" value="ATP-DEPENDENT RNA HELICASE DBP3"/>
    <property type="match status" value="1"/>
</dbReference>
<dbReference type="InterPro" id="IPR027417">
    <property type="entry name" value="P-loop_NTPase"/>
</dbReference>
<dbReference type="PROSITE" id="PS51194">
    <property type="entry name" value="HELICASE_CTER"/>
    <property type="match status" value="1"/>
</dbReference>
<evidence type="ECO:0000313" key="16">
    <source>
        <dbReference type="Proteomes" id="UP000243975"/>
    </source>
</evidence>
<comment type="function">
    <text evidence="10">ATP-dependent RNA helicase involved in pre-mRNA splicing. Required for the export of mRNA out of the nucleus. In addition to ssRNA and dsRNA, binds dsDNA, but not ssDNA.</text>
</comment>
<feature type="compositionally biased region" description="Acidic residues" evidence="12">
    <location>
        <begin position="11"/>
        <end position="25"/>
    </location>
</feature>
<dbReference type="STRING" id="59895.A0A103XZP9"/>
<dbReference type="GO" id="GO:0003723">
    <property type="term" value="F:RNA binding"/>
    <property type="evidence" value="ECO:0007669"/>
    <property type="project" value="UniProtKB-KW"/>
</dbReference>
<dbReference type="AlphaFoldDB" id="A0A103XZP9"/>
<dbReference type="GO" id="GO:0005634">
    <property type="term" value="C:nucleus"/>
    <property type="evidence" value="ECO:0007669"/>
    <property type="project" value="UniProtKB-SubCell"/>
</dbReference>
<proteinExistence type="inferred from homology"/>
<sequence length="441" mass="49721">MGETEMKDNDTYEEELLDYEEDDEKAPDSAGVKVNGEAVKKGYVGIHSSGFRDFLLKPELLRAIVDSGFEHPSEGKLFSAAIAITSGNSLVVVMLLNNIIKESSNFFGSSPVQHECIPQAILGMDVICQAKSGMGKTAVFVLSTLQQIEPVAGQVAALVLCHTRELAYQICHEVERFSTYLTDIKVAVFYGGVNIKIHKDLLKNECPHIVVGTPGRILALARDKDLALKNVRHFILDECDKMLESLDMRRDVQEIFKMTPHDKQVMMFSATLSKEIRPVCKKFMQDPMEIYVDDEAKLTLHGLVQHYIKLSELEKNRKLNDLLDALDFNQVVIFVKSVSRAAELNKLLVECNFPSICIHSGMSQEERLTRYKGFKEGHKRILVATDLVGRGIDIERVNIVINYDMPDSADTYLHRCLLRNSQSIQRLNVSKESSYVRPLVR</sequence>
<feature type="compositionally biased region" description="Basic and acidic residues" evidence="12">
    <location>
        <begin position="1"/>
        <end position="10"/>
    </location>
</feature>
<evidence type="ECO:0000256" key="4">
    <source>
        <dbReference type="ARBA" id="ARBA00022801"/>
    </source>
</evidence>
<keyword evidence="6" id="KW-0067">ATP-binding</keyword>
<comment type="similarity">
    <text evidence="9">Belongs to the DEAD box helicase family. DECD subfamily.</text>
</comment>
<evidence type="ECO:0000256" key="1">
    <source>
        <dbReference type="ARBA" id="ARBA00004123"/>
    </source>
</evidence>
<dbReference type="GO" id="GO:0016787">
    <property type="term" value="F:hydrolase activity"/>
    <property type="evidence" value="ECO:0007669"/>
    <property type="project" value="UniProtKB-KW"/>
</dbReference>
<evidence type="ECO:0000256" key="7">
    <source>
        <dbReference type="ARBA" id="ARBA00022884"/>
    </source>
</evidence>
<dbReference type="Pfam" id="PF00270">
    <property type="entry name" value="DEAD"/>
    <property type="match status" value="1"/>
</dbReference>
<name>A0A103XZP9_CYNCS</name>
<evidence type="ECO:0000259" key="13">
    <source>
        <dbReference type="PROSITE" id="PS51192"/>
    </source>
</evidence>
<keyword evidence="3" id="KW-0547">Nucleotide-binding</keyword>
<keyword evidence="7" id="KW-0694">RNA-binding</keyword>
<dbReference type="Gene3D" id="3.40.50.300">
    <property type="entry name" value="P-loop containing nucleotide triphosphate hydrolases"/>
    <property type="match status" value="2"/>
</dbReference>
<keyword evidence="16" id="KW-1185">Reference proteome</keyword>
<keyword evidence="5 15" id="KW-0347">Helicase</keyword>
<evidence type="ECO:0000256" key="12">
    <source>
        <dbReference type="SAM" id="MobiDB-lite"/>
    </source>
</evidence>